<accession>A0ABS5SF39</accession>
<reference evidence="2 3" key="1">
    <citation type="submission" date="2021-05" db="EMBL/GenBank/DDBJ databases">
        <title>The draft genome of Geobacter luticola JCM 17780.</title>
        <authorList>
            <person name="Xu Z."/>
            <person name="Masuda Y."/>
            <person name="Itoh H."/>
            <person name="Senoo K."/>
        </authorList>
    </citation>
    <scope>NUCLEOTIDE SEQUENCE [LARGE SCALE GENOMIC DNA]</scope>
    <source>
        <strain evidence="2 3">JCM 17780</strain>
    </source>
</reference>
<dbReference type="InterPro" id="IPR018735">
    <property type="entry name" value="DUF2277"/>
</dbReference>
<protein>
    <submittedName>
        <fullName evidence="2">DUF2277 family protein</fullName>
    </submittedName>
</protein>
<dbReference type="RefSeq" id="WP_214175983.1">
    <property type="nucleotide sequence ID" value="NZ_JAHCVK010000006.1"/>
</dbReference>
<comment type="caution">
    <text evidence="2">The sequence shown here is derived from an EMBL/GenBank/DDBJ whole genome shotgun (WGS) entry which is preliminary data.</text>
</comment>
<dbReference type="EMBL" id="JAHCVK010000006">
    <property type="protein sequence ID" value="MBT0653980.1"/>
    <property type="molecule type" value="Genomic_DNA"/>
</dbReference>
<dbReference type="Proteomes" id="UP000756860">
    <property type="component" value="Unassembled WGS sequence"/>
</dbReference>
<feature type="region of interest" description="Disordered" evidence="1">
    <location>
        <begin position="70"/>
        <end position="101"/>
    </location>
</feature>
<feature type="compositionally biased region" description="Basic and acidic residues" evidence="1">
    <location>
        <begin position="72"/>
        <end position="87"/>
    </location>
</feature>
<name>A0ABS5SF39_9BACT</name>
<evidence type="ECO:0000313" key="3">
    <source>
        <dbReference type="Proteomes" id="UP000756860"/>
    </source>
</evidence>
<organism evidence="2 3">
    <name type="scientific">Geomobilimonas luticola</name>
    <dbReference type="NCBI Taxonomy" id="1114878"/>
    <lineage>
        <taxon>Bacteria</taxon>
        <taxon>Pseudomonadati</taxon>
        <taxon>Thermodesulfobacteriota</taxon>
        <taxon>Desulfuromonadia</taxon>
        <taxon>Geobacterales</taxon>
        <taxon>Geobacteraceae</taxon>
        <taxon>Geomobilimonas</taxon>
    </lineage>
</organism>
<sequence>MCRNIKTLYNFAPPATDDEIHAAALQYVRKISGFAAPSAANEAAFNRAVREVETASSRLLGSLVTTAPPKNRAVEAAKARSRAERRFGPTGTVEGDPGHHR</sequence>
<evidence type="ECO:0000256" key="1">
    <source>
        <dbReference type="SAM" id="MobiDB-lite"/>
    </source>
</evidence>
<evidence type="ECO:0000313" key="2">
    <source>
        <dbReference type="EMBL" id="MBT0653980.1"/>
    </source>
</evidence>
<gene>
    <name evidence="2" type="ORF">KI810_13000</name>
</gene>
<keyword evidence="3" id="KW-1185">Reference proteome</keyword>
<dbReference type="Pfam" id="PF10041">
    <property type="entry name" value="DUF2277"/>
    <property type="match status" value="1"/>
</dbReference>
<proteinExistence type="predicted"/>